<name>A0ABW2ZYV0_9ACTN</name>
<gene>
    <name evidence="1" type="ORF">ACFQZ8_07935</name>
</gene>
<comment type="caution">
    <text evidence="1">The sequence shown here is derived from an EMBL/GenBank/DDBJ whole genome shotgun (WGS) entry which is preliminary data.</text>
</comment>
<reference evidence="2" key="1">
    <citation type="journal article" date="2019" name="Int. J. Syst. Evol. Microbiol.">
        <title>The Global Catalogue of Microorganisms (GCM) 10K type strain sequencing project: providing services to taxonomists for standard genome sequencing and annotation.</title>
        <authorList>
            <consortium name="The Broad Institute Genomics Platform"/>
            <consortium name="The Broad Institute Genome Sequencing Center for Infectious Disease"/>
            <person name="Wu L."/>
            <person name="Ma J."/>
        </authorList>
    </citation>
    <scope>NUCLEOTIDE SEQUENCE [LARGE SCALE GENOMIC DNA]</scope>
    <source>
        <strain evidence="2">JCM 32148</strain>
    </source>
</reference>
<keyword evidence="2" id="KW-1185">Reference proteome</keyword>
<dbReference type="Proteomes" id="UP001597053">
    <property type="component" value="Unassembled WGS sequence"/>
</dbReference>
<protein>
    <submittedName>
        <fullName evidence="1">Uncharacterized protein</fullName>
    </submittedName>
</protein>
<evidence type="ECO:0000313" key="1">
    <source>
        <dbReference type="EMBL" id="MFD0783843.1"/>
    </source>
</evidence>
<dbReference type="EMBL" id="JBHTHM010000242">
    <property type="protein sequence ID" value="MFD0783843.1"/>
    <property type="molecule type" value="Genomic_DNA"/>
</dbReference>
<proteinExistence type="predicted"/>
<organism evidence="1 2">
    <name type="scientific">Micromonospora azadirachtae</name>
    <dbReference type="NCBI Taxonomy" id="1970735"/>
    <lineage>
        <taxon>Bacteria</taxon>
        <taxon>Bacillati</taxon>
        <taxon>Actinomycetota</taxon>
        <taxon>Actinomycetes</taxon>
        <taxon>Micromonosporales</taxon>
        <taxon>Micromonosporaceae</taxon>
        <taxon>Micromonospora</taxon>
    </lineage>
</organism>
<accession>A0ABW2ZYV0</accession>
<sequence>MLMQEALPITRGVLISSALRGETITYKELSIAIDQRYHYRHLGDLLDILSEDCDQHGEPSLAALVTRSDTSQPGGAFIGDAKDEQEACYKYWADRRRS</sequence>
<evidence type="ECO:0000313" key="2">
    <source>
        <dbReference type="Proteomes" id="UP001597053"/>
    </source>
</evidence>